<keyword evidence="5 8" id="KW-0133">Cell shape</keyword>
<dbReference type="NCBIfam" id="TIGR03426">
    <property type="entry name" value="shape_MreD"/>
    <property type="match status" value="1"/>
</dbReference>
<evidence type="ECO:0000256" key="4">
    <source>
        <dbReference type="ARBA" id="ARBA00022692"/>
    </source>
</evidence>
<evidence type="ECO:0000256" key="1">
    <source>
        <dbReference type="ARBA" id="ARBA00004651"/>
    </source>
</evidence>
<comment type="subcellular location">
    <subcellularLocation>
        <location evidence="8">Cell inner membrane</location>
    </subcellularLocation>
    <subcellularLocation>
        <location evidence="1">Cell membrane</location>
        <topology evidence="1">Multi-pass membrane protein</topology>
    </subcellularLocation>
</comment>
<organism evidence="10 11">
    <name type="scientific">Spiribacter salinus M19-40</name>
    <dbReference type="NCBI Taxonomy" id="1260251"/>
    <lineage>
        <taxon>Bacteria</taxon>
        <taxon>Pseudomonadati</taxon>
        <taxon>Pseudomonadota</taxon>
        <taxon>Gammaproteobacteria</taxon>
        <taxon>Chromatiales</taxon>
        <taxon>Ectothiorhodospiraceae</taxon>
        <taxon>Spiribacter</taxon>
    </lineage>
</organism>
<keyword evidence="7 8" id="KW-0472">Membrane</keyword>
<protein>
    <recommendedName>
        <fullName evidence="8">Rod shape-determining protein MreD</fullName>
    </recommendedName>
</protein>
<evidence type="ECO:0000256" key="3">
    <source>
        <dbReference type="ARBA" id="ARBA00022475"/>
    </source>
</evidence>
<dbReference type="EMBL" id="CP005963">
    <property type="protein sequence ID" value="AGM41521.1"/>
    <property type="molecule type" value="Genomic_DNA"/>
</dbReference>
<dbReference type="eggNOG" id="COG2891">
    <property type="taxonomic scope" value="Bacteria"/>
</dbReference>
<comment type="similarity">
    <text evidence="2 8">Belongs to the MreD family.</text>
</comment>
<dbReference type="KEGG" id="ssal:SPISAL_07135"/>
<feature type="transmembrane region" description="Helical" evidence="9">
    <location>
        <begin position="68"/>
        <end position="88"/>
    </location>
</feature>
<keyword evidence="8" id="KW-0997">Cell inner membrane</keyword>
<evidence type="ECO:0000256" key="6">
    <source>
        <dbReference type="ARBA" id="ARBA00022989"/>
    </source>
</evidence>
<dbReference type="Proteomes" id="UP000017881">
    <property type="component" value="Chromosome"/>
</dbReference>
<keyword evidence="3 8" id="KW-1003">Cell membrane</keyword>
<dbReference type="GO" id="GO:0005886">
    <property type="term" value="C:plasma membrane"/>
    <property type="evidence" value="ECO:0007669"/>
    <property type="project" value="UniProtKB-SubCell"/>
</dbReference>
<dbReference type="InterPro" id="IPR026034">
    <property type="entry name" value="MreD_proteobac"/>
</dbReference>
<reference evidence="10 11" key="1">
    <citation type="journal article" date="2013" name="Genome Announc.">
        <title>Draft Genome of Spiribacter salinus M19-40, an Abundant Gammaproteobacterium in Aquatic Hypersaline Environments.</title>
        <authorList>
            <person name="Leon M.J."/>
            <person name="Ghai R."/>
            <person name="Fernandez A.B."/>
            <person name="Sanchez-Porro C."/>
            <person name="Rodriguez-Valera F."/>
            <person name="Ventosa A."/>
        </authorList>
    </citation>
    <scope>NUCLEOTIDE SEQUENCE [LARGE SCALE GENOMIC DNA]</scope>
    <source>
        <strain evidence="10">M19-40</strain>
    </source>
</reference>
<dbReference type="PANTHER" id="PTHR37484">
    <property type="entry name" value="ROD SHAPE-DETERMINING PROTEIN MRED"/>
    <property type="match status" value="1"/>
</dbReference>
<dbReference type="RefSeq" id="WP_016353828.1">
    <property type="nucleotide sequence ID" value="NC_021291.1"/>
</dbReference>
<keyword evidence="11" id="KW-1185">Reference proteome</keyword>
<dbReference type="Pfam" id="PF04093">
    <property type="entry name" value="MreD"/>
    <property type="match status" value="1"/>
</dbReference>
<accession>R4VH45</accession>
<feature type="transmembrane region" description="Helical" evidence="9">
    <location>
        <begin position="38"/>
        <end position="62"/>
    </location>
</feature>
<gene>
    <name evidence="10" type="ORF">SPISAL_07135</name>
</gene>
<evidence type="ECO:0000256" key="8">
    <source>
        <dbReference type="PIRNR" id="PIRNR018472"/>
    </source>
</evidence>
<dbReference type="OrthoDB" id="6647425at2"/>
<evidence type="ECO:0000313" key="10">
    <source>
        <dbReference type="EMBL" id="AGM41521.1"/>
    </source>
</evidence>
<evidence type="ECO:0000256" key="5">
    <source>
        <dbReference type="ARBA" id="ARBA00022960"/>
    </source>
</evidence>
<evidence type="ECO:0000313" key="11">
    <source>
        <dbReference type="Proteomes" id="UP000017881"/>
    </source>
</evidence>
<keyword evidence="6 9" id="KW-1133">Transmembrane helix</keyword>
<evidence type="ECO:0000256" key="2">
    <source>
        <dbReference type="ARBA" id="ARBA00007776"/>
    </source>
</evidence>
<dbReference type="GO" id="GO:0008360">
    <property type="term" value="P:regulation of cell shape"/>
    <property type="evidence" value="ECO:0007669"/>
    <property type="project" value="UniProtKB-UniRule"/>
</dbReference>
<dbReference type="AlphaFoldDB" id="R4VH45"/>
<dbReference type="InterPro" id="IPR007227">
    <property type="entry name" value="Cell_shape_determining_MreD"/>
</dbReference>
<feature type="transmembrane region" description="Helical" evidence="9">
    <location>
        <begin position="132"/>
        <end position="152"/>
    </location>
</feature>
<evidence type="ECO:0000256" key="9">
    <source>
        <dbReference type="SAM" id="Phobius"/>
    </source>
</evidence>
<keyword evidence="4 9" id="KW-0812">Transmembrane</keyword>
<proteinExistence type="inferred from homology"/>
<evidence type="ECO:0000256" key="7">
    <source>
        <dbReference type="ARBA" id="ARBA00023136"/>
    </source>
</evidence>
<dbReference type="PANTHER" id="PTHR37484:SF1">
    <property type="entry name" value="ROD SHAPE-DETERMINING PROTEIN MRED"/>
    <property type="match status" value="1"/>
</dbReference>
<feature type="transmembrane region" description="Helical" evidence="9">
    <location>
        <begin position="6"/>
        <end position="26"/>
    </location>
</feature>
<sequence>MSEPRPRGIGLIAVTIIVGLLLDLIPLPRAIEAFWPPWALLVLVYWSLAMPSRVGVGVAWIVGLVQDVLQGTLLGAHAIAFALAAYLTIQVYQRMRAVPIWQQAITVLMLLLIVRLILLWVRELMGAGGLSWQFWMPAVTGTIAWPLVFFVLRSLRRRYQVS</sequence>
<name>R4VH45_9GAMM</name>
<comment type="function">
    <text evidence="8">Involved in formation of the rod shape of the cell. May also contribute to regulation of formation of penicillin-binding proteins.</text>
</comment>
<feature type="transmembrane region" description="Helical" evidence="9">
    <location>
        <begin position="100"/>
        <end position="120"/>
    </location>
</feature>
<dbReference type="PIRSF" id="PIRSF018472">
    <property type="entry name" value="MreD_proteobac"/>
    <property type="match status" value="1"/>
</dbReference>
<dbReference type="HOGENOM" id="CLU_119315_0_0_6"/>